<protein>
    <submittedName>
        <fullName evidence="1">(spotted green pufferfish) hypothetical protein</fullName>
    </submittedName>
</protein>
<dbReference type="InterPro" id="IPR011990">
    <property type="entry name" value="TPR-like_helical_dom_sf"/>
</dbReference>
<evidence type="ECO:0000313" key="1">
    <source>
        <dbReference type="EMBL" id="CAF92375.1"/>
    </source>
</evidence>
<dbReference type="InterPro" id="IPR039691">
    <property type="entry name" value="ZC3H7A/B"/>
</dbReference>
<dbReference type="PANTHER" id="PTHR14928:SF6">
    <property type="entry name" value="ZINC FINGER CCCH DOMAIN-CONTAINING PROTEIN 7B"/>
    <property type="match status" value="1"/>
</dbReference>
<dbReference type="PANTHER" id="PTHR14928">
    <property type="entry name" value="MICRO-RNA BINDING ZINC FINGER CCCH DOMAIN-CONTAINING PROTEIN 7"/>
    <property type="match status" value="1"/>
</dbReference>
<dbReference type="KEGG" id="tng:GSTEN00007548G001"/>
<dbReference type="OrthoDB" id="433738at2759"/>
<sequence length="91" mass="10410">DFLTNLVCNLLEEGNTLFKDGEWERAVREFSEGLNVSRYGAADNIRIPAALLESLYVNRAAAYYSMVREHFLAGCKDLNIYPSKCIFLNRE</sequence>
<organism evidence="1">
    <name type="scientific">Tetraodon nigroviridis</name>
    <name type="common">Spotted green pufferfish</name>
    <name type="synonym">Chelonodon nigroviridis</name>
    <dbReference type="NCBI Taxonomy" id="99883"/>
    <lineage>
        <taxon>Eukaryota</taxon>
        <taxon>Metazoa</taxon>
        <taxon>Chordata</taxon>
        <taxon>Craniata</taxon>
        <taxon>Vertebrata</taxon>
        <taxon>Euteleostomi</taxon>
        <taxon>Actinopterygii</taxon>
        <taxon>Neopterygii</taxon>
        <taxon>Teleostei</taxon>
        <taxon>Neoteleostei</taxon>
        <taxon>Acanthomorphata</taxon>
        <taxon>Eupercaria</taxon>
        <taxon>Tetraodontiformes</taxon>
        <taxon>Tetradontoidea</taxon>
        <taxon>Tetraodontidae</taxon>
        <taxon>Tetraodon</taxon>
    </lineage>
</organism>
<name>Q4T407_TETNG</name>
<comment type="caution">
    <text evidence="1">The sequence shown here is derived from an EMBL/GenBank/DDBJ whole genome shotgun (WGS) entry which is preliminary data.</text>
</comment>
<feature type="non-terminal residue" evidence="1">
    <location>
        <position position="1"/>
    </location>
</feature>
<accession>Q4T407</accession>
<proteinExistence type="predicted"/>
<dbReference type="AlphaFoldDB" id="Q4T407"/>
<dbReference type="GO" id="GO:0035198">
    <property type="term" value="F:miRNA binding"/>
    <property type="evidence" value="ECO:0007669"/>
    <property type="project" value="InterPro"/>
</dbReference>
<dbReference type="Gene3D" id="1.25.40.10">
    <property type="entry name" value="Tetratricopeptide repeat domain"/>
    <property type="match status" value="1"/>
</dbReference>
<reference evidence="1" key="1">
    <citation type="journal article" date="2004" name="Nature">
        <title>Genome duplication in the teleost fish Tetraodon nigroviridis reveals the early vertebrate proto-karyotype.</title>
        <authorList>
            <person name="Jaillon O."/>
            <person name="Aury J.-M."/>
            <person name="Brunet F."/>
            <person name="Petit J.-L."/>
            <person name="Stange-Thomann N."/>
            <person name="Mauceli E."/>
            <person name="Bouneau L."/>
            <person name="Fischer C."/>
            <person name="Ozouf-Costaz C."/>
            <person name="Bernot A."/>
            <person name="Nicaud S."/>
            <person name="Jaffe D."/>
            <person name="Fisher S."/>
            <person name="Lutfalla G."/>
            <person name="Dossat C."/>
            <person name="Segurens B."/>
            <person name="Dasilva C."/>
            <person name="Salanoubat M."/>
            <person name="Levy M."/>
            <person name="Boudet N."/>
            <person name="Castellano S."/>
            <person name="Anthouard V."/>
            <person name="Jubin C."/>
            <person name="Castelli V."/>
            <person name="Katinka M."/>
            <person name="Vacherie B."/>
            <person name="Biemont C."/>
            <person name="Skalli Z."/>
            <person name="Cattolico L."/>
            <person name="Poulain J."/>
            <person name="De Berardinis V."/>
            <person name="Cruaud C."/>
            <person name="Duprat S."/>
            <person name="Brottier P."/>
            <person name="Coutanceau J.-P."/>
            <person name="Gouzy J."/>
            <person name="Parra G."/>
            <person name="Lardier G."/>
            <person name="Chapple C."/>
            <person name="McKernan K.J."/>
            <person name="McEwan P."/>
            <person name="Bosak S."/>
            <person name="Kellis M."/>
            <person name="Volff J.-N."/>
            <person name="Guigo R."/>
            <person name="Zody M.C."/>
            <person name="Mesirov J."/>
            <person name="Lindblad-Toh K."/>
            <person name="Birren B."/>
            <person name="Nusbaum C."/>
            <person name="Kahn D."/>
            <person name="Robinson-Rechavi M."/>
            <person name="Laudet V."/>
            <person name="Schachter V."/>
            <person name="Quetier F."/>
            <person name="Saurin W."/>
            <person name="Scarpelli C."/>
            <person name="Wincker P."/>
            <person name="Lander E.S."/>
            <person name="Weissenbach J."/>
            <person name="Roest Crollius H."/>
        </authorList>
    </citation>
    <scope>NUCLEOTIDE SEQUENCE [LARGE SCALE GENOMIC DNA]</scope>
</reference>
<dbReference type="EMBL" id="CAAE01009860">
    <property type="protein sequence ID" value="CAF92375.1"/>
    <property type="molecule type" value="Genomic_DNA"/>
</dbReference>
<reference evidence="1" key="2">
    <citation type="submission" date="2004-02" db="EMBL/GenBank/DDBJ databases">
        <authorList>
            <consortium name="Genoscope"/>
            <consortium name="Whitehead Institute Centre for Genome Research"/>
        </authorList>
    </citation>
    <scope>NUCLEOTIDE SEQUENCE</scope>
</reference>
<dbReference type="GO" id="GO:0035196">
    <property type="term" value="P:miRNA processing"/>
    <property type="evidence" value="ECO:0007669"/>
    <property type="project" value="TreeGrafter"/>
</dbReference>
<dbReference type="SUPFAM" id="SSF48452">
    <property type="entry name" value="TPR-like"/>
    <property type="match status" value="1"/>
</dbReference>
<gene>
    <name evidence="1" type="ORF">GSTENG00007548001</name>
</gene>